<protein>
    <submittedName>
        <fullName evidence="2">Uncharacterized protein</fullName>
    </submittedName>
</protein>
<keyword evidence="3" id="KW-1185">Reference proteome</keyword>
<name>A0A4U6VER9_SETVI</name>
<evidence type="ECO:0000256" key="1">
    <source>
        <dbReference type="SAM" id="MobiDB-lite"/>
    </source>
</evidence>
<evidence type="ECO:0000313" key="3">
    <source>
        <dbReference type="Proteomes" id="UP000298652"/>
    </source>
</evidence>
<organism evidence="2 3">
    <name type="scientific">Setaria viridis</name>
    <name type="common">Green bristlegrass</name>
    <name type="synonym">Setaria italica subsp. viridis</name>
    <dbReference type="NCBI Taxonomy" id="4556"/>
    <lineage>
        <taxon>Eukaryota</taxon>
        <taxon>Viridiplantae</taxon>
        <taxon>Streptophyta</taxon>
        <taxon>Embryophyta</taxon>
        <taxon>Tracheophyta</taxon>
        <taxon>Spermatophyta</taxon>
        <taxon>Magnoliopsida</taxon>
        <taxon>Liliopsida</taxon>
        <taxon>Poales</taxon>
        <taxon>Poaceae</taxon>
        <taxon>PACMAD clade</taxon>
        <taxon>Panicoideae</taxon>
        <taxon>Panicodae</taxon>
        <taxon>Paniceae</taxon>
        <taxon>Cenchrinae</taxon>
        <taxon>Setaria</taxon>
    </lineage>
</organism>
<dbReference type="AlphaFoldDB" id="A0A4U6VER9"/>
<accession>A0A4U6VER9</accession>
<dbReference type="EMBL" id="CM016554">
    <property type="protein sequence ID" value="TKW26874.1"/>
    <property type="molecule type" value="Genomic_DNA"/>
</dbReference>
<feature type="region of interest" description="Disordered" evidence="1">
    <location>
        <begin position="16"/>
        <end position="65"/>
    </location>
</feature>
<dbReference type="Proteomes" id="UP000298652">
    <property type="component" value="Chromosome 3"/>
</dbReference>
<proteinExistence type="predicted"/>
<gene>
    <name evidence="2" type="ORF">SEVIR_3G219700v2</name>
</gene>
<sequence>MGGIGRAACACFHPRAGQQRRGGKASNASSAETETATHPTPPLGSRRSVRARRRRLTPGCLPSQGARAVAGRGQRRACAEPRTPWLLALRAAVMHQQLLHCTPPVASALRLGGGETDPIGQQPSRHAALMLKLFVPGKLRQSGLTQAEVGVRHRFRRTLSSALLVLLRARM</sequence>
<feature type="compositionally biased region" description="Basic residues" evidence="1">
    <location>
        <begin position="47"/>
        <end position="56"/>
    </location>
</feature>
<feature type="compositionally biased region" description="Low complexity" evidence="1">
    <location>
        <begin position="25"/>
        <end position="38"/>
    </location>
</feature>
<evidence type="ECO:0000313" key="2">
    <source>
        <dbReference type="EMBL" id="TKW26874.1"/>
    </source>
</evidence>
<dbReference type="Gramene" id="TKW26874">
    <property type="protein sequence ID" value="TKW26874"/>
    <property type="gene ID" value="SEVIR_3G219700v2"/>
</dbReference>
<reference evidence="2" key="1">
    <citation type="submission" date="2019-03" db="EMBL/GenBank/DDBJ databases">
        <title>WGS assembly of Setaria viridis.</title>
        <authorList>
            <person name="Huang P."/>
            <person name="Jenkins J."/>
            <person name="Grimwood J."/>
            <person name="Barry K."/>
            <person name="Healey A."/>
            <person name="Mamidi S."/>
            <person name="Sreedasyam A."/>
            <person name="Shu S."/>
            <person name="Feldman M."/>
            <person name="Wu J."/>
            <person name="Yu Y."/>
            <person name="Chen C."/>
            <person name="Johnson J."/>
            <person name="Rokhsar D."/>
            <person name="Baxter I."/>
            <person name="Schmutz J."/>
            <person name="Brutnell T."/>
            <person name="Kellogg E."/>
        </authorList>
    </citation>
    <scope>NUCLEOTIDE SEQUENCE [LARGE SCALE GENOMIC DNA]</scope>
</reference>